<evidence type="ECO:0000256" key="5">
    <source>
        <dbReference type="ARBA" id="ARBA00022525"/>
    </source>
</evidence>
<dbReference type="InterPro" id="IPR008427">
    <property type="entry name" value="Extracellular_membr_CFEM_dom"/>
</dbReference>
<keyword evidence="9" id="KW-0408">Iron</keyword>
<accession>A0A4Y7TGQ4</accession>
<evidence type="ECO:0000313" key="16">
    <source>
        <dbReference type="EMBL" id="TEB33154.1"/>
    </source>
</evidence>
<evidence type="ECO:0000256" key="9">
    <source>
        <dbReference type="ARBA" id="ARBA00023004"/>
    </source>
</evidence>
<dbReference type="Proteomes" id="UP000298030">
    <property type="component" value="Unassembled WGS sequence"/>
</dbReference>
<evidence type="ECO:0000256" key="8">
    <source>
        <dbReference type="ARBA" id="ARBA00022729"/>
    </source>
</evidence>
<protein>
    <recommendedName>
        <fullName evidence="15">CFEM domain-containing protein</fullName>
    </recommendedName>
</protein>
<evidence type="ECO:0000256" key="2">
    <source>
        <dbReference type="ARBA" id="ARBA00004613"/>
    </source>
</evidence>
<comment type="caution">
    <text evidence="16">The sequence shown here is derived from an EMBL/GenBank/DDBJ whole genome shotgun (WGS) entry which is preliminary data.</text>
</comment>
<dbReference type="PANTHER" id="PTHR37928:SF2">
    <property type="entry name" value="GPI ANCHORED CFEM DOMAIN PROTEIN (AFU_ORTHOLOGUE AFUA_6G10580)"/>
    <property type="match status" value="1"/>
</dbReference>
<gene>
    <name evidence="16" type="ORF">FA13DRAFT_1773382</name>
</gene>
<dbReference type="OrthoDB" id="3027254at2759"/>
<feature type="domain" description="CFEM" evidence="15">
    <location>
        <begin position="1"/>
        <end position="112"/>
    </location>
</feature>
<evidence type="ECO:0000256" key="3">
    <source>
        <dbReference type="ARBA" id="ARBA00010031"/>
    </source>
</evidence>
<keyword evidence="12" id="KW-0325">Glycoprotein</keyword>
<keyword evidence="13" id="KW-0449">Lipoprotein</keyword>
<dbReference type="Pfam" id="PF05730">
    <property type="entry name" value="CFEM"/>
    <property type="match status" value="1"/>
</dbReference>
<keyword evidence="6" id="KW-0349">Heme</keyword>
<evidence type="ECO:0000256" key="12">
    <source>
        <dbReference type="ARBA" id="ARBA00023180"/>
    </source>
</evidence>
<evidence type="ECO:0000256" key="13">
    <source>
        <dbReference type="ARBA" id="ARBA00023288"/>
    </source>
</evidence>
<evidence type="ECO:0000256" key="4">
    <source>
        <dbReference type="ARBA" id="ARBA00022475"/>
    </source>
</evidence>
<dbReference type="GO" id="GO:0005886">
    <property type="term" value="C:plasma membrane"/>
    <property type="evidence" value="ECO:0007669"/>
    <property type="project" value="UniProtKB-SubCell"/>
</dbReference>
<evidence type="ECO:0000313" key="17">
    <source>
        <dbReference type="Proteomes" id="UP000298030"/>
    </source>
</evidence>
<keyword evidence="7" id="KW-0479">Metal-binding</keyword>
<dbReference type="AlphaFoldDB" id="A0A4Y7TGQ4"/>
<evidence type="ECO:0000256" key="11">
    <source>
        <dbReference type="ARBA" id="ARBA00023157"/>
    </source>
</evidence>
<dbReference type="SMART" id="SM00747">
    <property type="entry name" value="CFEM"/>
    <property type="match status" value="1"/>
</dbReference>
<comment type="subcellular location">
    <subcellularLocation>
        <location evidence="1">Cell membrane</location>
        <topology evidence="1">Lipid-anchor</topology>
        <topology evidence="1">GPI-anchor</topology>
    </subcellularLocation>
    <subcellularLocation>
        <location evidence="2">Secreted</location>
    </subcellularLocation>
</comment>
<dbReference type="GO" id="GO:0005576">
    <property type="term" value="C:extracellular region"/>
    <property type="evidence" value="ECO:0007669"/>
    <property type="project" value="UniProtKB-SubCell"/>
</dbReference>
<comment type="similarity">
    <text evidence="3">Belongs to the RBT5 family.</text>
</comment>
<keyword evidence="5" id="KW-0964">Secreted</keyword>
<keyword evidence="8 14" id="KW-0732">Signal</keyword>
<evidence type="ECO:0000256" key="10">
    <source>
        <dbReference type="ARBA" id="ARBA00023136"/>
    </source>
</evidence>
<feature type="chain" id="PRO_5021239257" description="CFEM domain-containing protein" evidence="14">
    <location>
        <begin position="19"/>
        <end position="170"/>
    </location>
</feature>
<keyword evidence="4" id="KW-1003">Cell membrane</keyword>
<evidence type="ECO:0000256" key="6">
    <source>
        <dbReference type="ARBA" id="ARBA00022617"/>
    </source>
</evidence>
<evidence type="ECO:0000259" key="15">
    <source>
        <dbReference type="PROSITE" id="PS52012"/>
    </source>
</evidence>
<dbReference type="GO" id="GO:0046872">
    <property type="term" value="F:metal ion binding"/>
    <property type="evidence" value="ECO:0007669"/>
    <property type="project" value="UniProtKB-KW"/>
</dbReference>
<organism evidence="16 17">
    <name type="scientific">Coprinellus micaceus</name>
    <name type="common">Glistening ink-cap mushroom</name>
    <name type="synonym">Coprinus micaceus</name>
    <dbReference type="NCBI Taxonomy" id="71717"/>
    <lineage>
        <taxon>Eukaryota</taxon>
        <taxon>Fungi</taxon>
        <taxon>Dikarya</taxon>
        <taxon>Basidiomycota</taxon>
        <taxon>Agaricomycotina</taxon>
        <taxon>Agaricomycetes</taxon>
        <taxon>Agaricomycetidae</taxon>
        <taxon>Agaricales</taxon>
        <taxon>Agaricineae</taxon>
        <taxon>Psathyrellaceae</taxon>
        <taxon>Coprinellus</taxon>
    </lineage>
</organism>
<dbReference type="PROSITE" id="PS52012">
    <property type="entry name" value="CFEM"/>
    <property type="match status" value="1"/>
</dbReference>
<dbReference type="PROSITE" id="PS51257">
    <property type="entry name" value="PROKAR_LIPOPROTEIN"/>
    <property type="match status" value="1"/>
</dbReference>
<keyword evidence="10" id="KW-0472">Membrane</keyword>
<dbReference type="PANTHER" id="PTHR37928">
    <property type="entry name" value="CFEM DOMAIN PROTEIN (AFU_ORTHOLOGUE AFUA_6G14090)"/>
    <property type="match status" value="1"/>
</dbReference>
<dbReference type="STRING" id="71717.A0A4Y7TGQ4"/>
<sequence>MPRFSSVLIVLAAGVACAFTIFPRQEDAPDCAIRCFANSPSSCDPADNACFCKDDTFVAAAMQCILSNCRGDDLNAAVTVAQAFCDQAGVTGNSTSHSTVGTATTTIRATTSTTQTTAATSSSVVGADGSSNGAIGGDSGSSFRNGAHPWTEGVAAASIVALVLGAIALY</sequence>
<name>A0A4Y7TGQ4_COPMI</name>
<keyword evidence="17" id="KW-1185">Reference proteome</keyword>
<evidence type="ECO:0000256" key="1">
    <source>
        <dbReference type="ARBA" id="ARBA00004609"/>
    </source>
</evidence>
<evidence type="ECO:0000256" key="7">
    <source>
        <dbReference type="ARBA" id="ARBA00022723"/>
    </source>
</evidence>
<dbReference type="EMBL" id="QPFP01000013">
    <property type="protein sequence ID" value="TEB33154.1"/>
    <property type="molecule type" value="Genomic_DNA"/>
</dbReference>
<keyword evidence="11" id="KW-1015">Disulfide bond</keyword>
<evidence type="ECO:0000256" key="14">
    <source>
        <dbReference type="SAM" id="SignalP"/>
    </source>
</evidence>
<feature type="signal peptide" evidence="14">
    <location>
        <begin position="1"/>
        <end position="18"/>
    </location>
</feature>
<reference evidence="16 17" key="1">
    <citation type="journal article" date="2019" name="Nat. Ecol. Evol.">
        <title>Megaphylogeny resolves global patterns of mushroom evolution.</title>
        <authorList>
            <person name="Varga T."/>
            <person name="Krizsan K."/>
            <person name="Foldi C."/>
            <person name="Dima B."/>
            <person name="Sanchez-Garcia M."/>
            <person name="Sanchez-Ramirez S."/>
            <person name="Szollosi G.J."/>
            <person name="Szarkandi J.G."/>
            <person name="Papp V."/>
            <person name="Albert L."/>
            <person name="Andreopoulos W."/>
            <person name="Angelini C."/>
            <person name="Antonin V."/>
            <person name="Barry K.W."/>
            <person name="Bougher N.L."/>
            <person name="Buchanan P."/>
            <person name="Buyck B."/>
            <person name="Bense V."/>
            <person name="Catcheside P."/>
            <person name="Chovatia M."/>
            <person name="Cooper J."/>
            <person name="Damon W."/>
            <person name="Desjardin D."/>
            <person name="Finy P."/>
            <person name="Geml J."/>
            <person name="Haridas S."/>
            <person name="Hughes K."/>
            <person name="Justo A."/>
            <person name="Karasinski D."/>
            <person name="Kautmanova I."/>
            <person name="Kiss B."/>
            <person name="Kocsube S."/>
            <person name="Kotiranta H."/>
            <person name="LaButti K.M."/>
            <person name="Lechner B.E."/>
            <person name="Liimatainen K."/>
            <person name="Lipzen A."/>
            <person name="Lukacs Z."/>
            <person name="Mihaltcheva S."/>
            <person name="Morgado L.N."/>
            <person name="Niskanen T."/>
            <person name="Noordeloos M.E."/>
            <person name="Ohm R.A."/>
            <person name="Ortiz-Santana B."/>
            <person name="Ovrebo C."/>
            <person name="Racz N."/>
            <person name="Riley R."/>
            <person name="Savchenko A."/>
            <person name="Shiryaev A."/>
            <person name="Soop K."/>
            <person name="Spirin V."/>
            <person name="Szebenyi C."/>
            <person name="Tomsovsky M."/>
            <person name="Tulloss R.E."/>
            <person name="Uehling J."/>
            <person name="Grigoriev I.V."/>
            <person name="Vagvolgyi C."/>
            <person name="Papp T."/>
            <person name="Martin F.M."/>
            <person name="Miettinen O."/>
            <person name="Hibbett D.S."/>
            <person name="Nagy L.G."/>
        </authorList>
    </citation>
    <scope>NUCLEOTIDE SEQUENCE [LARGE SCALE GENOMIC DNA]</scope>
    <source>
        <strain evidence="16 17">FP101781</strain>
    </source>
</reference>
<proteinExistence type="inferred from homology"/>
<dbReference type="InterPro" id="IPR051735">
    <property type="entry name" value="CFEM_domain"/>
</dbReference>